<reference evidence="1 2" key="1">
    <citation type="submission" date="2019-04" db="EMBL/GenBank/DDBJ databases">
        <title>Geobacter ruber sp. nov., ferric-reducing bacteria isolated from paddy soil.</title>
        <authorList>
            <person name="Xu Z."/>
            <person name="Masuda Y."/>
            <person name="Itoh H."/>
            <person name="Senoo K."/>
        </authorList>
    </citation>
    <scope>NUCLEOTIDE SEQUENCE [LARGE SCALE GENOMIC DNA]</scope>
    <source>
        <strain evidence="1 2">Red88</strain>
    </source>
</reference>
<sequence length="158" mass="17291">MRSAAADRIFLWAVIFTALSGCTEKPTGIGDLYLESRTALEAYKAGNYRYIPANRQISVTTKQDATQLRIIAIGFVNARKMALHLTFPTECLLKHAACLRNANQEFTALKKCVDTATSGSPAPTSCSVSSLIINDGTGAIIRDRIHAPHMDVWVYDVD</sequence>
<keyword evidence="2" id="KW-1185">Reference proteome</keyword>
<dbReference type="AlphaFoldDB" id="A0A5A9XNJ1"/>
<organism evidence="1 2">
    <name type="scientific">Oryzomonas rubra</name>
    <dbReference type="NCBI Taxonomy" id="2509454"/>
    <lineage>
        <taxon>Bacteria</taxon>
        <taxon>Pseudomonadati</taxon>
        <taxon>Thermodesulfobacteriota</taxon>
        <taxon>Desulfuromonadia</taxon>
        <taxon>Geobacterales</taxon>
        <taxon>Geobacteraceae</taxon>
        <taxon>Oryzomonas</taxon>
    </lineage>
</organism>
<dbReference type="EMBL" id="SRSD01000002">
    <property type="protein sequence ID" value="KAA0894115.1"/>
    <property type="molecule type" value="Genomic_DNA"/>
</dbReference>
<evidence type="ECO:0000313" key="2">
    <source>
        <dbReference type="Proteomes" id="UP000324298"/>
    </source>
</evidence>
<proteinExistence type="predicted"/>
<evidence type="ECO:0008006" key="3">
    <source>
        <dbReference type="Google" id="ProtNLM"/>
    </source>
</evidence>
<dbReference type="Proteomes" id="UP000324298">
    <property type="component" value="Unassembled WGS sequence"/>
</dbReference>
<gene>
    <name evidence="1" type="ORF">ET418_03915</name>
</gene>
<protein>
    <recommendedName>
        <fullName evidence="3">Lipoprotein</fullName>
    </recommendedName>
</protein>
<dbReference type="OrthoDB" id="9827593at2"/>
<name>A0A5A9XNJ1_9BACT</name>
<dbReference type="RefSeq" id="WP_149306272.1">
    <property type="nucleotide sequence ID" value="NZ_SRSD01000002.1"/>
</dbReference>
<comment type="caution">
    <text evidence="1">The sequence shown here is derived from an EMBL/GenBank/DDBJ whole genome shotgun (WGS) entry which is preliminary data.</text>
</comment>
<evidence type="ECO:0000313" key="1">
    <source>
        <dbReference type="EMBL" id="KAA0894115.1"/>
    </source>
</evidence>
<dbReference type="PROSITE" id="PS51257">
    <property type="entry name" value="PROKAR_LIPOPROTEIN"/>
    <property type="match status" value="1"/>
</dbReference>
<accession>A0A5A9XNJ1</accession>